<feature type="non-terminal residue" evidence="2">
    <location>
        <position position="283"/>
    </location>
</feature>
<dbReference type="Pfam" id="PF03184">
    <property type="entry name" value="DDE_1"/>
    <property type="match status" value="1"/>
</dbReference>
<dbReference type="GO" id="GO:0005634">
    <property type="term" value="C:nucleus"/>
    <property type="evidence" value="ECO:0007669"/>
    <property type="project" value="TreeGrafter"/>
</dbReference>
<dbReference type="EMBL" id="KQ085973">
    <property type="protein sequence ID" value="KLO12684.1"/>
    <property type="molecule type" value="Genomic_DNA"/>
</dbReference>
<evidence type="ECO:0000313" key="3">
    <source>
        <dbReference type="Proteomes" id="UP000053477"/>
    </source>
</evidence>
<reference evidence="2 3" key="1">
    <citation type="submission" date="2015-04" db="EMBL/GenBank/DDBJ databases">
        <title>Complete genome sequence of Schizopora paradoxa KUC8140, a cosmopolitan wood degrader in East Asia.</title>
        <authorList>
            <consortium name="DOE Joint Genome Institute"/>
            <person name="Min B."/>
            <person name="Park H."/>
            <person name="Jang Y."/>
            <person name="Kim J.-J."/>
            <person name="Kim K.H."/>
            <person name="Pangilinan J."/>
            <person name="Lipzen A."/>
            <person name="Riley R."/>
            <person name="Grigoriev I.V."/>
            <person name="Spatafora J.W."/>
            <person name="Choi I.-G."/>
        </authorList>
    </citation>
    <scope>NUCLEOTIDE SEQUENCE [LARGE SCALE GENOMIC DNA]</scope>
    <source>
        <strain evidence="2 3">KUC8140</strain>
    </source>
</reference>
<gene>
    <name evidence="2" type="ORF">SCHPADRAFT_829186</name>
</gene>
<dbReference type="Proteomes" id="UP000053477">
    <property type="component" value="Unassembled WGS sequence"/>
</dbReference>
<organism evidence="2 3">
    <name type="scientific">Schizopora paradoxa</name>
    <dbReference type="NCBI Taxonomy" id="27342"/>
    <lineage>
        <taxon>Eukaryota</taxon>
        <taxon>Fungi</taxon>
        <taxon>Dikarya</taxon>
        <taxon>Basidiomycota</taxon>
        <taxon>Agaricomycotina</taxon>
        <taxon>Agaricomycetes</taxon>
        <taxon>Hymenochaetales</taxon>
        <taxon>Schizoporaceae</taxon>
        <taxon>Schizopora</taxon>
    </lineage>
</organism>
<dbReference type="STRING" id="27342.A0A0H2RLC9"/>
<accession>A0A0H2RLC9</accession>
<proteinExistence type="predicted"/>
<keyword evidence="3" id="KW-1185">Reference proteome</keyword>
<evidence type="ECO:0000313" key="2">
    <source>
        <dbReference type="EMBL" id="KLO12684.1"/>
    </source>
</evidence>
<dbReference type="PANTHER" id="PTHR19303">
    <property type="entry name" value="TRANSPOSON"/>
    <property type="match status" value="1"/>
</dbReference>
<name>A0A0H2RLC9_9AGAM</name>
<dbReference type="GO" id="GO:0003677">
    <property type="term" value="F:DNA binding"/>
    <property type="evidence" value="ECO:0007669"/>
    <property type="project" value="TreeGrafter"/>
</dbReference>
<dbReference type="OrthoDB" id="2917041at2759"/>
<dbReference type="PANTHER" id="PTHR19303:SF74">
    <property type="entry name" value="POGO TRANSPOSABLE ELEMENT WITH KRAB DOMAIN"/>
    <property type="match status" value="1"/>
</dbReference>
<dbReference type="InParanoid" id="A0A0H2RLC9"/>
<evidence type="ECO:0000259" key="1">
    <source>
        <dbReference type="Pfam" id="PF03184"/>
    </source>
</evidence>
<dbReference type="AlphaFoldDB" id="A0A0H2RLC9"/>
<feature type="domain" description="DDE-1" evidence="1">
    <location>
        <begin position="84"/>
        <end position="243"/>
    </location>
</feature>
<dbReference type="InterPro" id="IPR050863">
    <property type="entry name" value="CenT-Element_Derived"/>
</dbReference>
<protein>
    <submittedName>
        <fullName evidence="2">DDE-domain-containing protein</fullName>
    </submittedName>
</protein>
<sequence length="283" mass="31399">MFNSSPLERSRTQAANPTNHKLFFDILESTLKTYNIEPDCIYAMDETGFMPGRACVSKVIGKAGKREQKSKESGNRSNITVLPVICADGTSLPPLVIFSGKAFAVSWEQNNPLRASFGYQKKGYIDNELGVEWIKQIDKATKAKANGRDRGLLVDGHRSRLTYEFLKYAKQNHIHVICYASHTTQLYQGLDKVIFGVLKRCFSEEMKKFEERTGQAVTKENFLTVYAPAHIASFTEANIKAAFAKTGVCPLNRDAISPEALKISIESSCLGDGLPLPQPSPVK</sequence>
<dbReference type="InterPro" id="IPR004875">
    <property type="entry name" value="DDE_SF_endonuclease_dom"/>
</dbReference>